<organism evidence="1 2">
    <name type="scientific">Pigmentiphaga daeguensis</name>
    <dbReference type="NCBI Taxonomy" id="414049"/>
    <lineage>
        <taxon>Bacteria</taxon>
        <taxon>Pseudomonadati</taxon>
        <taxon>Pseudomonadota</taxon>
        <taxon>Betaproteobacteria</taxon>
        <taxon>Burkholderiales</taxon>
        <taxon>Alcaligenaceae</taxon>
        <taxon>Pigmentiphaga</taxon>
    </lineage>
</organism>
<comment type="caution">
    <text evidence="1">The sequence shown here is derived from an EMBL/GenBank/DDBJ whole genome shotgun (WGS) entry which is preliminary data.</text>
</comment>
<keyword evidence="2" id="KW-1185">Reference proteome</keyword>
<evidence type="ECO:0000313" key="1">
    <source>
        <dbReference type="EMBL" id="GAA0500543.1"/>
    </source>
</evidence>
<sequence length="40" mass="4526">MEKVIVSPNDLEVRLRANGIERLVLELRPEPVEQQAEALA</sequence>
<gene>
    <name evidence="1" type="ORF">GCM10009097_16420</name>
</gene>
<evidence type="ECO:0000313" key="2">
    <source>
        <dbReference type="Proteomes" id="UP001501706"/>
    </source>
</evidence>
<dbReference type="EMBL" id="BAAAEN010000004">
    <property type="protein sequence ID" value="GAA0500543.1"/>
    <property type="molecule type" value="Genomic_DNA"/>
</dbReference>
<protein>
    <submittedName>
        <fullName evidence="1">Uncharacterized protein</fullName>
    </submittedName>
</protein>
<proteinExistence type="predicted"/>
<accession>A0ABP3LGN5</accession>
<name>A0ABP3LGN5_9BURK</name>
<dbReference type="Proteomes" id="UP001501706">
    <property type="component" value="Unassembled WGS sequence"/>
</dbReference>
<reference evidence="2" key="1">
    <citation type="journal article" date="2019" name="Int. J. Syst. Evol. Microbiol.">
        <title>The Global Catalogue of Microorganisms (GCM) 10K type strain sequencing project: providing services to taxonomists for standard genome sequencing and annotation.</title>
        <authorList>
            <consortium name="The Broad Institute Genomics Platform"/>
            <consortium name="The Broad Institute Genome Sequencing Center for Infectious Disease"/>
            <person name="Wu L."/>
            <person name="Ma J."/>
        </authorList>
    </citation>
    <scope>NUCLEOTIDE SEQUENCE [LARGE SCALE GENOMIC DNA]</scope>
    <source>
        <strain evidence="2">JCM 14330</strain>
    </source>
</reference>